<gene>
    <name evidence="2" type="ORF">ATL39_0111</name>
</gene>
<dbReference type="Pfam" id="PF10057">
    <property type="entry name" value="MpsC"/>
    <property type="match status" value="1"/>
</dbReference>
<accession>A0A419V760</accession>
<feature type="domain" description="Na+-translocating membrane potential-generating system MpsC" evidence="1">
    <location>
        <begin position="3"/>
        <end position="100"/>
    </location>
</feature>
<dbReference type="RefSeq" id="WP_170146790.1">
    <property type="nucleotide sequence ID" value="NZ_RAPK01000006.1"/>
</dbReference>
<evidence type="ECO:0000259" key="1">
    <source>
        <dbReference type="Pfam" id="PF10057"/>
    </source>
</evidence>
<keyword evidence="3" id="KW-1185">Reference proteome</keyword>
<evidence type="ECO:0000313" key="2">
    <source>
        <dbReference type="EMBL" id="RKD75901.1"/>
    </source>
</evidence>
<dbReference type="InterPro" id="IPR018745">
    <property type="entry name" value="MpsC"/>
</dbReference>
<name>A0A419V760_9BACL</name>
<proteinExistence type="predicted"/>
<dbReference type="Proteomes" id="UP000285120">
    <property type="component" value="Unassembled WGS sequence"/>
</dbReference>
<reference evidence="2 3" key="1">
    <citation type="submission" date="2018-09" db="EMBL/GenBank/DDBJ databases">
        <title>Genomic Encyclopedia of Archaeal and Bacterial Type Strains, Phase II (KMG-II): from individual species to whole genera.</title>
        <authorList>
            <person name="Goeker M."/>
        </authorList>
    </citation>
    <scope>NUCLEOTIDE SEQUENCE [LARGE SCALE GENOMIC DNA]</scope>
    <source>
        <strain evidence="2 3">DSM 17008</strain>
    </source>
</reference>
<evidence type="ECO:0000313" key="3">
    <source>
        <dbReference type="Proteomes" id="UP000285120"/>
    </source>
</evidence>
<protein>
    <submittedName>
        <fullName evidence="2">Uncharacterized protein YbcI</fullName>
    </submittedName>
</protein>
<dbReference type="EMBL" id="RAPK01000006">
    <property type="protein sequence ID" value="RKD75901.1"/>
    <property type="molecule type" value="Genomic_DNA"/>
</dbReference>
<comment type="caution">
    <text evidence="2">The sequence shown here is derived from an EMBL/GenBank/DDBJ whole genome shotgun (WGS) entry which is preliminary data.</text>
</comment>
<sequence>MNRKEQEKTIASYTGRVLREQFGKGPEAVYVTVAPPYITIYLRNFLSPLEKTIMEEKNEHSVYQLRDNVMKRVLPELQAYVHKITGIYLKDIYYDWELPNRSGLMAGTSFTAEALKERQPEGEEADVLELVAAHTEVKPQRTAYRKVNQRTFLVYREECLLQAEMELIRLGFGETLKQAKREVEKKRFYESEPFLSLFDGKVENVFIDWNFEKNTSMIVVVTNNNRSLSIME</sequence>
<dbReference type="AlphaFoldDB" id="A0A419V760"/>
<organism evidence="2 3">
    <name type="scientific">Sinobaca qinghaiensis</name>
    <dbReference type="NCBI Taxonomy" id="342944"/>
    <lineage>
        <taxon>Bacteria</taxon>
        <taxon>Bacillati</taxon>
        <taxon>Bacillota</taxon>
        <taxon>Bacilli</taxon>
        <taxon>Bacillales</taxon>
        <taxon>Sporolactobacillaceae</taxon>
        <taxon>Sinobaca</taxon>
    </lineage>
</organism>